<name>X1BCX2_9ZZZZ</name>
<accession>X1BCX2</accession>
<protein>
    <submittedName>
        <fullName evidence="2">Uncharacterized protein</fullName>
    </submittedName>
</protein>
<evidence type="ECO:0000313" key="2">
    <source>
        <dbReference type="EMBL" id="GAG79047.1"/>
    </source>
</evidence>
<keyword evidence="1" id="KW-0472">Membrane</keyword>
<reference evidence="2" key="1">
    <citation type="journal article" date="2014" name="Front. Microbiol.">
        <title>High frequency of phylogenetically diverse reductive dehalogenase-homologous genes in deep subseafloor sedimentary metagenomes.</title>
        <authorList>
            <person name="Kawai M."/>
            <person name="Futagami T."/>
            <person name="Toyoda A."/>
            <person name="Takaki Y."/>
            <person name="Nishi S."/>
            <person name="Hori S."/>
            <person name="Arai W."/>
            <person name="Tsubouchi T."/>
            <person name="Morono Y."/>
            <person name="Uchiyama I."/>
            <person name="Ito T."/>
            <person name="Fujiyama A."/>
            <person name="Inagaki F."/>
            <person name="Takami H."/>
        </authorList>
    </citation>
    <scope>NUCLEOTIDE SEQUENCE</scope>
    <source>
        <strain evidence="2">Expedition CK06-06</strain>
    </source>
</reference>
<keyword evidence="1" id="KW-1133">Transmembrane helix</keyword>
<dbReference type="EMBL" id="BART01014973">
    <property type="protein sequence ID" value="GAG79047.1"/>
    <property type="molecule type" value="Genomic_DNA"/>
</dbReference>
<gene>
    <name evidence="2" type="ORF">S01H4_29364</name>
</gene>
<comment type="caution">
    <text evidence="2">The sequence shown here is derived from an EMBL/GenBank/DDBJ whole genome shotgun (WGS) entry which is preliminary data.</text>
</comment>
<keyword evidence="1" id="KW-0812">Transmembrane</keyword>
<proteinExistence type="predicted"/>
<feature type="non-terminal residue" evidence="2">
    <location>
        <position position="1"/>
    </location>
</feature>
<sequence length="38" mass="4495">INLYSMYIYTVPNFFGFTFFSIIYLNDIAYLIALCINC</sequence>
<feature type="transmembrane region" description="Helical" evidence="1">
    <location>
        <begin position="14"/>
        <end position="36"/>
    </location>
</feature>
<dbReference type="AlphaFoldDB" id="X1BCX2"/>
<evidence type="ECO:0000256" key="1">
    <source>
        <dbReference type="SAM" id="Phobius"/>
    </source>
</evidence>
<organism evidence="2">
    <name type="scientific">marine sediment metagenome</name>
    <dbReference type="NCBI Taxonomy" id="412755"/>
    <lineage>
        <taxon>unclassified sequences</taxon>
        <taxon>metagenomes</taxon>
        <taxon>ecological metagenomes</taxon>
    </lineage>
</organism>